<dbReference type="GO" id="GO:0000209">
    <property type="term" value="P:protein polyubiquitination"/>
    <property type="evidence" value="ECO:0007669"/>
    <property type="project" value="TreeGrafter"/>
</dbReference>
<dbReference type="GO" id="GO:0043161">
    <property type="term" value="P:proteasome-mediated ubiquitin-dependent protein catabolic process"/>
    <property type="evidence" value="ECO:0007669"/>
    <property type="project" value="TreeGrafter"/>
</dbReference>
<proteinExistence type="evidence at transcript level"/>
<dbReference type="EMBL" id="GFAC01002335">
    <property type="protein sequence ID" value="JAT96853.1"/>
    <property type="molecule type" value="mRNA"/>
</dbReference>
<evidence type="ECO:0000256" key="7">
    <source>
        <dbReference type="ARBA" id="ARBA00053831"/>
    </source>
</evidence>
<protein>
    <recommendedName>
        <fullName evidence="3">E3 ubiquitin-protein ligase E3D</fullName>
        <ecNumber evidence="2">2.3.2.26</ecNumber>
    </recommendedName>
    <alternativeName>
        <fullName evidence="6">HECT-type E3 ubiquitin transferase E3D</fullName>
    </alternativeName>
    <alternativeName>
        <fullName evidence="5">UbcH10-binding protein with a HECT-like domain</fullName>
    </alternativeName>
    <alternativeName>
        <fullName evidence="4">Ubiquitin-conjugating enzyme E2C-binding protein</fullName>
    </alternativeName>
</protein>
<comment type="function">
    <text evidence="7">E3 ubiquitin-protein ligase which accepts ubiquitin from specific E2 ubiquitin-conjugating enzymes, and transfers it to substrates, generally promoting their degradation by the proteasome. Independently of its E3 ubiquitin-protein ligase activity, acts as an inhibitor of CPSF3 endonuclease activity by blocking CPSF3 active site.</text>
</comment>
<evidence type="ECO:0000256" key="6">
    <source>
        <dbReference type="ARBA" id="ARBA00032298"/>
    </source>
</evidence>
<sequence length="374" mass="41257">MDCWLEVRPLLKVCKVQLLLWNADVGTVTVDCFASCIRLTVHRRRAGGDKALIELVFPDDYIFQGETLTPPTESSTVRERKGSTEPLPCREVTFIVRFDNENSGVESNAEFRLIAGEPYRFMCASCSAQIMGQDKIFRRVLPLPSEDWKEAAGDWFCDSHVGTNGGAVPDVLAPRADELFTSARHFLVHDTLLGEAVKREAGKLLCGSCNVVLGKKAAESSSALFTTRVNISPVGIGENGHHIGGDAVGLLSNFIKEHLEMSKTCRMIFESGEQVMLLWLMETGLALYSAEELQPGQHTVQLRVGSKLLYLETETSDKVVQAWKNDALVGVHQLEPELLKDSSRMLFNSGPSTAVTWDRFRVAFLPGIVEGAVL</sequence>
<comment type="subunit">
    <text evidence="8">Interacts with UBE2C/UbcH10 (E2 ubiquitin-conjugating enzyme). In vitro, interacts with cyclin-B.</text>
</comment>
<evidence type="ECO:0000256" key="8">
    <source>
        <dbReference type="ARBA" id="ARBA00064185"/>
    </source>
</evidence>
<dbReference type="GO" id="GO:0030332">
    <property type="term" value="F:cyclin binding"/>
    <property type="evidence" value="ECO:0007669"/>
    <property type="project" value="TreeGrafter"/>
</dbReference>
<dbReference type="GO" id="GO:0051865">
    <property type="term" value="P:protein autoubiquitination"/>
    <property type="evidence" value="ECO:0007669"/>
    <property type="project" value="TreeGrafter"/>
</dbReference>
<evidence type="ECO:0000256" key="5">
    <source>
        <dbReference type="ARBA" id="ARBA00032234"/>
    </source>
</evidence>
<dbReference type="PANTHER" id="PTHR31531:SF2">
    <property type="entry name" value="E3 UBIQUITIN-PROTEIN LIGASE E3D"/>
    <property type="match status" value="1"/>
</dbReference>
<dbReference type="GO" id="GO:0006513">
    <property type="term" value="P:protein monoubiquitination"/>
    <property type="evidence" value="ECO:0007669"/>
    <property type="project" value="TreeGrafter"/>
</dbReference>
<evidence type="ECO:0000256" key="1">
    <source>
        <dbReference type="ARBA" id="ARBA00000885"/>
    </source>
</evidence>
<dbReference type="InterPro" id="IPR019193">
    <property type="entry name" value="UBQ-conj_enz_E2-bd_prot"/>
</dbReference>
<evidence type="ECO:0000256" key="3">
    <source>
        <dbReference type="ARBA" id="ARBA00013646"/>
    </source>
</evidence>
<comment type="catalytic activity">
    <reaction evidence="1">
        <text>S-ubiquitinyl-[E2 ubiquitin-conjugating enzyme]-L-cysteine + [acceptor protein]-L-lysine = [E2 ubiquitin-conjugating enzyme]-L-cysteine + N(6)-ubiquitinyl-[acceptor protein]-L-lysine.</text>
        <dbReference type="EC" id="2.3.2.26"/>
    </reaction>
</comment>
<evidence type="ECO:0000256" key="4">
    <source>
        <dbReference type="ARBA" id="ARBA00029737"/>
    </source>
</evidence>
<dbReference type="PANTHER" id="PTHR31531">
    <property type="entry name" value="E3 UBIQUITIN-PROTEIN LIGASE E3D FAMILY MEMBER"/>
    <property type="match status" value="1"/>
</dbReference>
<dbReference type="GO" id="GO:0005829">
    <property type="term" value="C:cytosol"/>
    <property type="evidence" value="ECO:0007669"/>
    <property type="project" value="TreeGrafter"/>
</dbReference>
<reference evidence="9" key="1">
    <citation type="journal article" date="2017" name="Front. Cell. Infect. Microbiol.">
        <title>The Distinct Transcriptional Response of the Midgut of Amblyomma sculptum and Amblyomma aureolatum Ticks to Rickettsia rickettsii Correlates to Their Differences in Susceptibility to Infection.</title>
        <authorList>
            <person name="Martins L.A."/>
            <person name="Galletti M.F.B.M."/>
            <person name="Ribeiro J.M."/>
            <person name="Fujita A."/>
            <person name="Costa F.B."/>
            <person name="Labruna M.B."/>
            <person name="Daffre S."/>
            <person name="Fogaca A.C."/>
        </authorList>
    </citation>
    <scope>NUCLEOTIDE SEQUENCE</scope>
</reference>
<organism evidence="9">
    <name type="scientific">Amblyomma aureolatum</name>
    <dbReference type="NCBI Taxonomy" id="187763"/>
    <lineage>
        <taxon>Eukaryota</taxon>
        <taxon>Metazoa</taxon>
        <taxon>Ecdysozoa</taxon>
        <taxon>Arthropoda</taxon>
        <taxon>Chelicerata</taxon>
        <taxon>Arachnida</taxon>
        <taxon>Acari</taxon>
        <taxon>Parasitiformes</taxon>
        <taxon>Ixodida</taxon>
        <taxon>Ixodoidea</taxon>
        <taxon>Ixodidae</taxon>
        <taxon>Amblyomminae</taxon>
        <taxon>Amblyomma</taxon>
    </lineage>
</organism>
<dbReference type="GO" id="GO:0031624">
    <property type="term" value="F:ubiquitin conjugating enzyme binding"/>
    <property type="evidence" value="ECO:0007669"/>
    <property type="project" value="TreeGrafter"/>
</dbReference>
<dbReference type="EC" id="2.3.2.26" evidence="2"/>
<dbReference type="GO" id="GO:0005634">
    <property type="term" value="C:nucleus"/>
    <property type="evidence" value="ECO:0007669"/>
    <property type="project" value="TreeGrafter"/>
</dbReference>
<dbReference type="GO" id="GO:0000151">
    <property type="term" value="C:ubiquitin ligase complex"/>
    <property type="evidence" value="ECO:0007669"/>
    <property type="project" value="TreeGrafter"/>
</dbReference>
<dbReference type="Pfam" id="PF09814">
    <property type="entry name" value="HECT_2"/>
    <property type="match status" value="1"/>
</dbReference>
<evidence type="ECO:0000256" key="2">
    <source>
        <dbReference type="ARBA" id="ARBA00012485"/>
    </source>
</evidence>
<evidence type="ECO:0000313" key="9">
    <source>
        <dbReference type="EMBL" id="JAT96853.1"/>
    </source>
</evidence>
<accession>A0A1E1XC79</accession>
<dbReference type="GO" id="GO:0061630">
    <property type="term" value="F:ubiquitin protein ligase activity"/>
    <property type="evidence" value="ECO:0007669"/>
    <property type="project" value="UniProtKB-EC"/>
</dbReference>
<dbReference type="AlphaFoldDB" id="A0A1E1XC79"/>
<name>A0A1E1XC79_9ACAR</name>